<gene>
    <name evidence="1" type="ORF">M9Y10_044047</name>
</gene>
<dbReference type="InterPro" id="IPR015915">
    <property type="entry name" value="Kelch-typ_b-propeller"/>
</dbReference>
<sequence length="916" mass="105778">MTTDEENEIEERFKIFPFPDDETFVCGSCFAHRDYVHVTGGYNFKDLMERKYRPIPAGFDPLNGQHIVLKYKNGKLKHRIEDLAFSRLIGGSCAFSSATGTAYCFGGIHEEIGINSDLNTFFVSNLLVTHRFREKMSPIRTFVTPIGVAHPLGRVFHCSTFDYDRNSIWIYGGGTSAVQSVKDKRSNRFSDLWEYQTQTQIWVQHQIQRPLLERWGRTMAYFDNKLFVYGGTDKISQKSFWQLDLTDMNNLKWKTFHIPDKMKSYPMGCSMQLVLHPTLGPRILIIGGSNDDIYTSLGFSVDLNVEQSPKSLFPLHIISFDPLRYTFSKVPLSSSIPNVSFHGTAIINENLFLIGGLNHCNEGRAFCKNIIILDIFYYLDKTYENKYSVPFDYPEIDVFKDDYTNSTNIDSSRRTFNHFEFPELKNIVNEERNKVMSDPRLQNLNDLFEKHSICPFPLEEFTLIRDQYCSNVIIRQRIGEDLPNFSEIPINYAKDFVYYLYTGSLHHSSKFVDLRTFIIFLIFCWRLKFVRLMLLEICFHIDNFTPTEILKISALSLDGTLPLVDDPQFKIVKYILFNVLETVSSHPNEYEVDYDPSDLFLISHYLIPLLGSNPQYKKINLPPFPFSTVLNDLLLFNTATSVTCKDCTLKIDSSLFDFDPNVVNETNHNVVVAVSKLSLKPILDSVDDLFSALKLINSIQSELSKSMLLEILNDSLPQINIVLMNDPRLKQLLVDFLPSINHRVLLEQCINFIGSGCTTFMLDRKGRELRFNQQFSKLYQPFAWIQLDISFQMLNLLFFIIYSGIDPNDIKIKINKAGLAKALLAVCGDHPFLLPINIQSNCLKYIQNILINDKNNLTNEFIVENFIRLFNLKFIDQIVRDTNINDWIELIAGQVIQSSSKDISKWYLVHKAKLKI</sequence>
<dbReference type="EMBL" id="JAPFFF010000008">
    <property type="protein sequence ID" value="KAK8884924.1"/>
    <property type="molecule type" value="Genomic_DNA"/>
</dbReference>
<dbReference type="SUPFAM" id="SSF117281">
    <property type="entry name" value="Kelch motif"/>
    <property type="match status" value="1"/>
</dbReference>
<dbReference type="Gene3D" id="2.120.10.80">
    <property type="entry name" value="Kelch-type beta propeller"/>
    <property type="match status" value="1"/>
</dbReference>
<reference evidence="1 2" key="1">
    <citation type="submission" date="2024-04" db="EMBL/GenBank/DDBJ databases">
        <title>Tritrichomonas musculus Genome.</title>
        <authorList>
            <person name="Alves-Ferreira E."/>
            <person name="Grigg M."/>
            <person name="Lorenzi H."/>
            <person name="Galac M."/>
        </authorList>
    </citation>
    <scope>NUCLEOTIDE SEQUENCE [LARGE SCALE GENOMIC DNA]</scope>
    <source>
        <strain evidence="1 2">EAF2021</strain>
    </source>
</reference>
<evidence type="ECO:0000313" key="2">
    <source>
        <dbReference type="Proteomes" id="UP001470230"/>
    </source>
</evidence>
<dbReference type="Pfam" id="PF24681">
    <property type="entry name" value="Kelch_KLHDC2_KLHL20_DRC7"/>
    <property type="match status" value="1"/>
</dbReference>
<comment type="caution">
    <text evidence="1">The sequence shown here is derived from an EMBL/GenBank/DDBJ whole genome shotgun (WGS) entry which is preliminary data.</text>
</comment>
<dbReference type="PANTHER" id="PTHR23244">
    <property type="entry name" value="KELCH REPEAT DOMAIN"/>
    <property type="match status" value="1"/>
</dbReference>
<evidence type="ECO:0008006" key="3">
    <source>
        <dbReference type="Google" id="ProtNLM"/>
    </source>
</evidence>
<organism evidence="1 2">
    <name type="scientific">Tritrichomonas musculus</name>
    <dbReference type="NCBI Taxonomy" id="1915356"/>
    <lineage>
        <taxon>Eukaryota</taxon>
        <taxon>Metamonada</taxon>
        <taxon>Parabasalia</taxon>
        <taxon>Tritrichomonadida</taxon>
        <taxon>Tritrichomonadidae</taxon>
        <taxon>Tritrichomonas</taxon>
    </lineage>
</organism>
<dbReference type="Proteomes" id="UP001470230">
    <property type="component" value="Unassembled WGS sequence"/>
</dbReference>
<proteinExistence type="predicted"/>
<accession>A0ABR2K1D2</accession>
<evidence type="ECO:0000313" key="1">
    <source>
        <dbReference type="EMBL" id="KAK8884924.1"/>
    </source>
</evidence>
<keyword evidence="2" id="KW-1185">Reference proteome</keyword>
<protein>
    <recommendedName>
        <fullName evidence="3">Kelch motif family protein</fullName>
    </recommendedName>
</protein>
<name>A0ABR2K1D2_9EUKA</name>